<name>A0A1V6LPE8_9FLAO</name>
<reference evidence="1 2" key="1">
    <citation type="submission" date="2016-12" db="EMBL/GenBank/DDBJ databases">
        <authorList>
            <person name="Song W.-J."/>
            <person name="Kurnit D.M."/>
        </authorList>
    </citation>
    <scope>NUCLEOTIDE SEQUENCE [LARGE SCALE GENOMIC DNA]</scope>
    <source>
        <strain evidence="1 2">HSG9</strain>
    </source>
</reference>
<dbReference type="Proteomes" id="UP000191680">
    <property type="component" value="Unassembled WGS sequence"/>
</dbReference>
<dbReference type="EMBL" id="MTBC01000010">
    <property type="protein sequence ID" value="OQD41897.1"/>
    <property type="molecule type" value="Genomic_DNA"/>
</dbReference>
<evidence type="ECO:0000313" key="1">
    <source>
        <dbReference type="EMBL" id="OQD41897.1"/>
    </source>
</evidence>
<keyword evidence="2" id="KW-1185">Reference proteome</keyword>
<sequence length="151" mass="17722">MGVYLTFSRITKSDEYKVSEYKMYDIIEADYEKLATYRNESVSFRGGAVSLDYLYNYEWLSDLGIYFQSDFLFHILVVSIGDQSFRYENDRLIIALFKVEKILKIIKVIIDNPYIFKESKADEDEIQNMKLLLELLETAKSNDDLIECTIG</sequence>
<dbReference type="RefSeq" id="WP_080319708.1">
    <property type="nucleotide sequence ID" value="NZ_MTBC01000010.1"/>
</dbReference>
<evidence type="ECO:0000313" key="2">
    <source>
        <dbReference type="Proteomes" id="UP000191680"/>
    </source>
</evidence>
<organism evidence="1 2">
    <name type="scientific">Croceivirga radicis</name>
    <dbReference type="NCBI Taxonomy" id="1929488"/>
    <lineage>
        <taxon>Bacteria</taxon>
        <taxon>Pseudomonadati</taxon>
        <taxon>Bacteroidota</taxon>
        <taxon>Flavobacteriia</taxon>
        <taxon>Flavobacteriales</taxon>
        <taxon>Flavobacteriaceae</taxon>
        <taxon>Croceivirga</taxon>
    </lineage>
</organism>
<protein>
    <submittedName>
        <fullName evidence="1">Uncharacterized protein</fullName>
    </submittedName>
</protein>
<dbReference type="AlphaFoldDB" id="A0A1V6LPE8"/>
<proteinExistence type="predicted"/>
<comment type="caution">
    <text evidence="1">The sequence shown here is derived from an EMBL/GenBank/DDBJ whole genome shotgun (WGS) entry which is preliminary data.</text>
</comment>
<gene>
    <name evidence="1" type="ORF">BUL40_13670</name>
</gene>
<accession>A0A1V6LPE8</accession>